<feature type="transmembrane region" description="Helical" evidence="6">
    <location>
        <begin position="302"/>
        <end position="319"/>
    </location>
</feature>
<gene>
    <name evidence="8" type="ORF">Dace_2123</name>
</gene>
<reference evidence="8" key="1">
    <citation type="submission" date="2006-05" db="EMBL/GenBank/DDBJ databases">
        <title>Annotation of the draft genome assembly of Desulfuromonas acetoxidans DSM 684.</title>
        <authorList>
            <consortium name="US DOE Joint Genome Institute (JGI-ORNL)"/>
            <person name="Larimer F."/>
            <person name="Land M."/>
            <person name="Hauser L."/>
        </authorList>
    </citation>
    <scope>NUCLEOTIDE SEQUENCE [LARGE SCALE GENOMIC DNA]</scope>
    <source>
        <strain evidence="8">DSM 684</strain>
    </source>
</reference>
<name>Q1K2L0_DESA6</name>
<keyword evidence="2" id="KW-1003">Cell membrane</keyword>
<organism evidence="8 9">
    <name type="scientific">Desulfuromonas acetoxidans (strain DSM 684 / 11070)</name>
    <dbReference type="NCBI Taxonomy" id="281689"/>
    <lineage>
        <taxon>Bacteria</taxon>
        <taxon>Pseudomonadati</taxon>
        <taxon>Thermodesulfobacteriota</taxon>
        <taxon>Desulfuromonadia</taxon>
        <taxon>Desulfuromonadales</taxon>
        <taxon>Desulfuromonadaceae</taxon>
        <taxon>Desulfuromonas</taxon>
    </lineage>
</organism>
<keyword evidence="4 6" id="KW-1133">Transmembrane helix</keyword>
<dbReference type="Gene3D" id="1.10.3730.20">
    <property type="match status" value="1"/>
</dbReference>
<dbReference type="GO" id="GO:0005886">
    <property type="term" value="C:plasma membrane"/>
    <property type="evidence" value="ECO:0007669"/>
    <property type="project" value="UniProtKB-SubCell"/>
</dbReference>
<evidence type="ECO:0000313" key="8">
    <source>
        <dbReference type="EMBL" id="EAT16871.1"/>
    </source>
</evidence>
<feature type="transmembrane region" description="Helical" evidence="6">
    <location>
        <begin position="32"/>
        <end position="55"/>
    </location>
</feature>
<feature type="domain" description="EamA" evidence="7">
    <location>
        <begin position="187"/>
        <end position="318"/>
    </location>
</feature>
<evidence type="ECO:0000256" key="3">
    <source>
        <dbReference type="ARBA" id="ARBA00022692"/>
    </source>
</evidence>
<feature type="transmembrane region" description="Helical" evidence="6">
    <location>
        <begin position="67"/>
        <end position="85"/>
    </location>
</feature>
<comment type="subcellular location">
    <subcellularLocation>
        <location evidence="1">Cell membrane</location>
        <topology evidence="1">Multi-pass membrane protein</topology>
    </subcellularLocation>
</comment>
<evidence type="ECO:0000256" key="4">
    <source>
        <dbReference type="ARBA" id="ARBA00022989"/>
    </source>
</evidence>
<dbReference type="RefSeq" id="WP_005998350.1">
    <property type="nucleotide sequence ID" value="NZ_AAEW02000003.1"/>
</dbReference>
<dbReference type="InterPro" id="IPR037185">
    <property type="entry name" value="EmrE-like"/>
</dbReference>
<evidence type="ECO:0000256" key="6">
    <source>
        <dbReference type="SAM" id="Phobius"/>
    </source>
</evidence>
<evidence type="ECO:0000256" key="5">
    <source>
        <dbReference type="ARBA" id="ARBA00023136"/>
    </source>
</evidence>
<dbReference type="PANTHER" id="PTHR42920">
    <property type="entry name" value="OS03G0707200 PROTEIN-RELATED"/>
    <property type="match status" value="1"/>
</dbReference>
<evidence type="ECO:0000259" key="7">
    <source>
        <dbReference type="Pfam" id="PF00892"/>
    </source>
</evidence>
<dbReference type="SUPFAM" id="SSF103481">
    <property type="entry name" value="Multidrug resistance efflux transporter EmrE"/>
    <property type="match status" value="2"/>
</dbReference>
<evidence type="ECO:0000256" key="2">
    <source>
        <dbReference type="ARBA" id="ARBA00022475"/>
    </source>
</evidence>
<dbReference type="PANTHER" id="PTHR42920:SF5">
    <property type="entry name" value="EAMA DOMAIN-CONTAINING PROTEIN"/>
    <property type="match status" value="1"/>
</dbReference>
<sequence>MKGPSDGRRQRGGCVGKEGTERISANSYSLGLWLAVISAFGFSFKAILIKLAYALPQQVPVDAVTLLILRMLFALPFFLLLLRSSGHQGRNLNRKDLAVVIILGAVGYYGASLFDFLGLKYVSAGLERVVLFSFPLLTLFFDAIFSGRKIRSYEWLAVVICYCGIGLAFVHDMDVSGVQEEVWVGGGLVFLSALCYAFYLSGGRHLIARYGSSRFACLALVVSTAATLLHFAVSHPLSDLVQPWQIYLLAFIMGTFSTVMPVLTLAAAVRRIGSSPAALISSLGPVLTIFFSWLILDEAVSLLQMGGTLLVIGGIWLVGKKGRQAAD</sequence>
<feature type="transmembrane region" description="Helical" evidence="6">
    <location>
        <begin position="97"/>
        <end position="117"/>
    </location>
</feature>
<dbReference type="InterPro" id="IPR051258">
    <property type="entry name" value="Diverse_Substrate_Transporter"/>
</dbReference>
<reference evidence="8" key="2">
    <citation type="submission" date="2006-05" db="EMBL/GenBank/DDBJ databases">
        <title>Sequencing of the draft genome and assembly of Desulfuromonas acetoxidans DSM 684.</title>
        <authorList>
            <consortium name="US DOE Joint Genome Institute (JGI-PGF)"/>
            <person name="Copeland A."/>
            <person name="Lucas S."/>
            <person name="Lapidus A."/>
            <person name="Barry K."/>
            <person name="Detter J.C."/>
            <person name="Glavina del Rio T."/>
            <person name="Hammon N."/>
            <person name="Israni S."/>
            <person name="Dalin E."/>
            <person name="Tice H."/>
            <person name="Bruce D."/>
            <person name="Pitluck S."/>
            <person name="Richardson P."/>
        </authorList>
    </citation>
    <scope>NUCLEOTIDE SEQUENCE [LARGE SCALE GENOMIC DNA]</scope>
    <source>
        <strain evidence="8">DSM 684</strain>
    </source>
</reference>
<dbReference type="InterPro" id="IPR000620">
    <property type="entry name" value="EamA_dom"/>
</dbReference>
<feature type="transmembrane region" description="Helical" evidence="6">
    <location>
        <begin position="276"/>
        <end position="296"/>
    </location>
</feature>
<feature type="domain" description="EamA" evidence="7">
    <location>
        <begin position="30"/>
        <end position="168"/>
    </location>
</feature>
<keyword evidence="3 6" id="KW-0812">Transmembrane</keyword>
<keyword evidence="9" id="KW-1185">Reference proteome</keyword>
<comment type="caution">
    <text evidence="8">The sequence shown here is derived from an EMBL/GenBank/DDBJ whole genome shotgun (WGS) entry which is preliminary data.</text>
</comment>
<dbReference type="EMBL" id="AAEW02000003">
    <property type="protein sequence ID" value="EAT16871.1"/>
    <property type="molecule type" value="Genomic_DNA"/>
</dbReference>
<feature type="transmembrane region" description="Helical" evidence="6">
    <location>
        <begin position="152"/>
        <end position="170"/>
    </location>
</feature>
<feature type="transmembrane region" description="Helical" evidence="6">
    <location>
        <begin position="129"/>
        <end position="145"/>
    </location>
</feature>
<dbReference type="Pfam" id="PF00892">
    <property type="entry name" value="EamA"/>
    <property type="match status" value="2"/>
</dbReference>
<dbReference type="AlphaFoldDB" id="Q1K2L0"/>
<feature type="transmembrane region" description="Helical" evidence="6">
    <location>
        <begin position="244"/>
        <end position="269"/>
    </location>
</feature>
<feature type="transmembrane region" description="Helical" evidence="6">
    <location>
        <begin position="213"/>
        <end position="232"/>
    </location>
</feature>
<feature type="transmembrane region" description="Helical" evidence="6">
    <location>
        <begin position="182"/>
        <end position="201"/>
    </location>
</feature>
<dbReference type="Proteomes" id="UP000005695">
    <property type="component" value="Unassembled WGS sequence"/>
</dbReference>
<evidence type="ECO:0000256" key="1">
    <source>
        <dbReference type="ARBA" id="ARBA00004651"/>
    </source>
</evidence>
<protein>
    <recommendedName>
        <fullName evidence="7">EamA domain-containing protein</fullName>
    </recommendedName>
</protein>
<accession>Q1K2L0</accession>
<evidence type="ECO:0000313" key="9">
    <source>
        <dbReference type="Proteomes" id="UP000005695"/>
    </source>
</evidence>
<proteinExistence type="predicted"/>
<keyword evidence="5 6" id="KW-0472">Membrane</keyword>